<feature type="compositionally biased region" description="Low complexity" evidence="4">
    <location>
        <begin position="296"/>
        <end position="306"/>
    </location>
</feature>
<dbReference type="GeneID" id="92011983"/>
<accession>A0ABR3C8X0</accession>
<gene>
    <name evidence="6" type="ORF">SLS55_007898</name>
</gene>
<feature type="compositionally biased region" description="Polar residues" evidence="4">
    <location>
        <begin position="400"/>
        <end position="412"/>
    </location>
</feature>
<feature type="compositionally biased region" description="Polar residues" evidence="4">
    <location>
        <begin position="281"/>
        <end position="290"/>
    </location>
</feature>
<evidence type="ECO:0000259" key="5">
    <source>
        <dbReference type="PROSITE" id="PS00036"/>
    </source>
</evidence>
<sequence>MGDNNTAKDTPAAVGKSEEPSRDGSASSIATTPEPEAESYSAQEQPQQQQKRKGGRKPIYATSEERKQRNRQAQAAFRERRTEYIKQLESTIKHHEETLQTLQQNHRSAADECLMLRYKNSLLERILLEKGIDVQAELRAKTGSPHLGPTRVPPPGSAVQPPMQRAIMNRHQQARRSFAGFPQKVEGVQGSPLAQPDGSVPNHSPHSQPTPASHMSSPSTSATKSPNFIPTISPNIGPVSQSQQQQQQQQQPPQQPQPQQQQQLRPQPTRSQYNPLPPQRPSSLNTQFSVGSGLPSASSVNSAAGNGISGNGNGPSAFYPSPFQSHMDQLGKLLTSVHIEQEYDAQADMIDDRDASEHSASTAPYPPQFPPNMQPQGTPQIQGQGAGQMAPQQFQGQDQYTSPQALQPTDGQHSGYAVSGNINHGFDPYDPILDADPFGLSASMHFPTQFSYQTG</sequence>
<comment type="subcellular location">
    <subcellularLocation>
        <location evidence="1">Nucleus</location>
    </subcellularLocation>
</comment>
<dbReference type="CDD" id="cd14688">
    <property type="entry name" value="bZIP_YAP"/>
    <property type="match status" value="1"/>
</dbReference>
<dbReference type="RefSeq" id="XP_066630117.1">
    <property type="nucleotide sequence ID" value="XM_066779313.1"/>
</dbReference>
<evidence type="ECO:0000256" key="4">
    <source>
        <dbReference type="SAM" id="MobiDB-lite"/>
    </source>
</evidence>
<name>A0ABR3C8X0_9PEZI</name>
<keyword evidence="2" id="KW-0539">Nucleus</keyword>
<dbReference type="PROSITE" id="PS00036">
    <property type="entry name" value="BZIP_BASIC"/>
    <property type="match status" value="1"/>
</dbReference>
<reference evidence="6 7" key="1">
    <citation type="submission" date="2024-02" db="EMBL/GenBank/DDBJ databases">
        <title>De novo assembly and annotation of 12 fungi associated with fruit tree decline syndrome in Ontario, Canada.</title>
        <authorList>
            <person name="Sulman M."/>
            <person name="Ellouze W."/>
            <person name="Ilyukhin E."/>
        </authorList>
    </citation>
    <scope>NUCLEOTIDE SEQUENCE [LARGE SCALE GENOMIC DNA]</scope>
    <source>
        <strain evidence="6 7">FDS-637</strain>
    </source>
</reference>
<feature type="region of interest" description="Disordered" evidence="4">
    <location>
        <begin position="142"/>
        <end position="161"/>
    </location>
</feature>
<feature type="compositionally biased region" description="Pro residues" evidence="4">
    <location>
        <begin position="364"/>
        <end position="373"/>
    </location>
</feature>
<feature type="region of interest" description="Disordered" evidence="4">
    <location>
        <begin position="186"/>
        <end position="308"/>
    </location>
</feature>
<dbReference type="InterPro" id="IPR046347">
    <property type="entry name" value="bZIP_sf"/>
</dbReference>
<evidence type="ECO:0000313" key="7">
    <source>
        <dbReference type="Proteomes" id="UP001430584"/>
    </source>
</evidence>
<protein>
    <recommendedName>
        <fullName evidence="5">BZIP domain-containing protein</fullName>
    </recommendedName>
</protein>
<evidence type="ECO:0000256" key="3">
    <source>
        <dbReference type="SAM" id="Coils"/>
    </source>
</evidence>
<feature type="domain" description="BZIP" evidence="5">
    <location>
        <begin position="66"/>
        <end position="80"/>
    </location>
</feature>
<keyword evidence="7" id="KW-1185">Reference proteome</keyword>
<feature type="region of interest" description="Disordered" evidence="4">
    <location>
        <begin position="352"/>
        <end position="419"/>
    </location>
</feature>
<keyword evidence="3" id="KW-0175">Coiled coil</keyword>
<feature type="coiled-coil region" evidence="3">
    <location>
        <begin position="85"/>
        <end position="112"/>
    </location>
</feature>
<dbReference type="SUPFAM" id="SSF57959">
    <property type="entry name" value="Leucine zipper domain"/>
    <property type="match status" value="1"/>
</dbReference>
<dbReference type="PANTHER" id="PTHR40621">
    <property type="entry name" value="TRANSCRIPTION FACTOR KAPC-RELATED"/>
    <property type="match status" value="1"/>
</dbReference>
<dbReference type="InterPro" id="IPR004827">
    <property type="entry name" value="bZIP"/>
</dbReference>
<feature type="compositionally biased region" description="Low complexity" evidence="4">
    <location>
        <begin position="241"/>
        <end position="268"/>
    </location>
</feature>
<dbReference type="InterPro" id="IPR050936">
    <property type="entry name" value="AP-1-like"/>
</dbReference>
<organism evidence="6 7">
    <name type="scientific">Diplodia seriata</name>
    <dbReference type="NCBI Taxonomy" id="420778"/>
    <lineage>
        <taxon>Eukaryota</taxon>
        <taxon>Fungi</taxon>
        <taxon>Dikarya</taxon>
        <taxon>Ascomycota</taxon>
        <taxon>Pezizomycotina</taxon>
        <taxon>Dothideomycetes</taxon>
        <taxon>Dothideomycetes incertae sedis</taxon>
        <taxon>Botryosphaeriales</taxon>
        <taxon>Botryosphaeriaceae</taxon>
        <taxon>Diplodia</taxon>
    </lineage>
</organism>
<feature type="region of interest" description="Disordered" evidence="4">
    <location>
        <begin position="1"/>
        <end position="78"/>
    </location>
</feature>
<dbReference type="Gene3D" id="1.20.5.170">
    <property type="match status" value="1"/>
</dbReference>
<proteinExistence type="predicted"/>
<feature type="compositionally biased region" description="Polar residues" evidence="4">
    <location>
        <begin position="201"/>
        <end position="240"/>
    </location>
</feature>
<evidence type="ECO:0000313" key="6">
    <source>
        <dbReference type="EMBL" id="KAL0257088.1"/>
    </source>
</evidence>
<evidence type="ECO:0000256" key="1">
    <source>
        <dbReference type="ARBA" id="ARBA00004123"/>
    </source>
</evidence>
<evidence type="ECO:0000256" key="2">
    <source>
        <dbReference type="ARBA" id="ARBA00023242"/>
    </source>
</evidence>
<dbReference type="PANTHER" id="PTHR40621:SF9">
    <property type="entry name" value="MEAB PROTEIN"/>
    <property type="match status" value="1"/>
</dbReference>
<comment type="caution">
    <text evidence="6">The sequence shown here is derived from an EMBL/GenBank/DDBJ whole genome shotgun (WGS) entry which is preliminary data.</text>
</comment>
<feature type="compositionally biased region" description="Low complexity" evidence="4">
    <location>
        <begin position="374"/>
        <end position="399"/>
    </location>
</feature>
<dbReference type="EMBL" id="JAJVCZ030000008">
    <property type="protein sequence ID" value="KAL0257088.1"/>
    <property type="molecule type" value="Genomic_DNA"/>
</dbReference>
<dbReference type="Proteomes" id="UP001430584">
    <property type="component" value="Unassembled WGS sequence"/>
</dbReference>
<dbReference type="SMART" id="SM00338">
    <property type="entry name" value="BRLZ"/>
    <property type="match status" value="1"/>
</dbReference>